<comment type="caution">
    <text evidence="3">The sequence shown here is derived from an EMBL/GenBank/DDBJ whole genome shotgun (WGS) entry which is preliminary data.</text>
</comment>
<evidence type="ECO:0000313" key="3">
    <source>
        <dbReference type="EMBL" id="MFD2025628.1"/>
    </source>
</evidence>
<dbReference type="InterPro" id="IPR002213">
    <property type="entry name" value="UDP_glucos_trans"/>
</dbReference>
<dbReference type="RefSeq" id="WP_377197507.1">
    <property type="nucleotide sequence ID" value="NZ_JBHUHF010000001.1"/>
</dbReference>
<feature type="domain" description="Glycosyltransferase family 28 N-terminal" evidence="1">
    <location>
        <begin position="3"/>
        <end position="142"/>
    </location>
</feature>
<gene>
    <name evidence="3" type="ORF">ACFSL2_08905</name>
</gene>
<dbReference type="SUPFAM" id="SSF53756">
    <property type="entry name" value="UDP-Glycosyltransferase/glycogen phosphorylase"/>
    <property type="match status" value="1"/>
</dbReference>
<evidence type="ECO:0000313" key="4">
    <source>
        <dbReference type="Proteomes" id="UP001597338"/>
    </source>
</evidence>
<protein>
    <submittedName>
        <fullName evidence="3">Glycosyltransferase</fullName>
    </submittedName>
</protein>
<evidence type="ECO:0000259" key="1">
    <source>
        <dbReference type="Pfam" id="PF03033"/>
    </source>
</evidence>
<accession>A0ABW4V7J3</accession>
<name>A0ABW4V7J3_9MICO</name>
<dbReference type="PANTHER" id="PTHR48050">
    <property type="entry name" value="STEROL 3-BETA-GLUCOSYLTRANSFERASE"/>
    <property type="match status" value="1"/>
</dbReference>
<dbReference type="Gene3D" id="3.40.50.2000">
    <property type="entry name" value="Glycogen Phosphorylase B"/>
    <property type="match status" value="2"/>
</dbReference>
<dbReference type="InterPro" id="IPR050426">
    <property type="entry name" value="Glycosyltransferase_28"/>
</dbReference>
<organism evidence="3 4">
    <name type="scientific">Promicromonospora aerolata</name>
    <dbReference type="NCBI Taxonomy" id="195749"/>
    <lineage>
        <taxon>Bacteria</taxon>
        <taxon>Bacillati</taxon>
        <taxon>Actinomycetota</taxon>
        <taxon>Actinomycetes</taxon>
        <taxon>Micrococcales</taxon>
        <taxon>Promicromonosporaceae</taxon>
        <taxon>Promicromonospora</taxon>
    </lineage>
</organism>
<dbReference type="Pfam" id="PF03033">
    <property type="entry name" value="Glyco_transf_28"/>
    <property type="match status" value="1"/>
</dbReference>
<sequence>MQITILTAGSRGDVEPLLGLAGMLRELGHHPTVVGPPNFAELAASYGTEFEPIGPSLPSYADDPELVELIESGNMVRFMAYAAKSRKRILPQIIDDIWRAARHSEAVLYKGPTALYGYNVAEKLGVPCADLQFFPVTPTREFPTFLLGNGSSRGAVLDRAGWWSTDQLIWRTMQRPGVNRQRREILDLPPLRTNARVLQDRQGMPLYYAYSPLVVPRPADWHPRIHVTGYLPTHAPADWEPPAELARFLDAGEPPVSFGLGSVPVANPGRLVAAYLEALDRTGRRGLLIGGWANLGQDRDLPDHVLQIDSAPYDWLFPRLAAAVHHGGAGTTAASLRAGIPTIITSVAADQHSWGRRVAGLGVGPEPIKVKQVDADRLTAAIRQATTDEALRERAADLGTRLRQEDGIGRTAELFTEYLSTAGSRVAR</sequence>
<dbReference type="CDD" id="cd03784">
    <property type="entry name" value="GT1_Gtf-like"/>
    <property type="match status" value="1"/>
</dbReference>
<dbReference type="Pfam" id="PF06722">
    <property type="entry name" value="EryCIII-like_C"/>
    <property type="match status" value="1"/>
</dbReference>
<reference evidence="4" key="1">
    <citation type="journal article" date="2019" name="Int. J. Syst. Evol. Microbiol.">
        <title>The Global Catalogue of Microorganisms (GCM) 10K type strain sequencing project: providing services to taxonomists for standard genome sequencing and annotation.</title>
        <authorList>
            <consortium name="The Broad Institute Genomics Platform"/>
            <consortium name="The Broad Institute Genome Sequencing Center for Infectious Disease"/>
            <person name="Wu L."/>
            <person name="Ma J."/>
        </authorList>
    </citation>
    <scope>NUCLEOTIDE SEQUENCE [LARGE SCALE GENOMIC DNA]</scope>
    <source>
        <strain evidence="4">CCM 7043</strain>
    </source>
</reference>
<dbReference type="Proteomes" id="UP001597338">
    <property type="component" value="Unassembled WGS sequence"/>
</dbReference>
<dbReference type="EMBL" id="JBHUHF010000001">
    <property type="protein sequence ID" value="MFD2025628.1"/>
    <property type="molecule type" value="Genomic_DNA"/>
</dbReference>
<dbReference type="PANTHER" id="PTHR48050:SF13">
    <property type="entry name" value="STEROL 3-BETA-GLUCOSYLTRANSFERASE UGT80A2"/>
    <property type="match status" value="1"/>
</dbReference>
<proteinExistence type="predicted"/>
<dbReference type="InterPro" id="IPR004276">
    <property type="entry name" value="GlycoTrans_28_N"/>
</dbReference>
<dbReference type="InterPro" id="IPR010610">
    <property type="entry name" value="EryCIII-like_C"/>
</dbReference>
<feature type="domain" description="Erythromycin biosynthesis protein CIII-like C-terminal" evidence="2">
    <location>
        <begin position="299"/>
        <end position="398"/>
    </location>
</feature>
<evidence type="ECO:0000259" key="2">
    <source>
        <dbReference type="Pfam" id="PF06722"/>
    </source>
</evidence>
<keyword evidence="4" id="KW-1185">Reference proteome</keyword>